<keyword evidence="3" id="KW-1185">Reference proteome</keyword>
<dbReference type="InterPro" id="IPR018445">
    <property type="entry name" value="Put_Phosphate_transp_reg"/>
</dbReference>
<dbReference type="OrthoDB" id="9797568at2"/>
<dbReference type="PANTHER" id="PTHR37298">
    <property type="entry name" value="UPF0111 PROTEIN YKAA"/>
    <property type="match status" value="1"/>
</dbReference>
<dbReference type="PANTHER" id="PTHR37298:SF1">
    <property type="entry name" value="UPF0111 PROTEIN YKAA"/>
    <property type="match status" value="1"/>
</dbReference>
<gene>
    <name evidence="2" type="ORF">N866_12325</name>
</gene>
<comment type="caution">
    <text evidence="2">The sequence shown here is derived from an EMBL/GenBank/DDBJ whole genome shotgun (WGS) entry which is preliminary data.</text>
</comment>
<proteinExistence type="inferred from homology"/>
<evidence type="ECO:0000256" key="1">
    <source>
        <dbReference type="ARBA" id="ARBA00008591"/>
    </source>
</evidence>
<accession>A0A021VT58</accession>
<evidence type="ECO:0000313" key="3">
    <source>
        <dbReference type="Proteomes" id="UP000019753"/>
    </source>
</evidence>
<protein>
    <submittedName>
        <fullName evidence="2">Phosphate transport regulator</fullName>
    </submittedName>
</protein>
<evidence type="ECO:0000313" key="2">
    <source>
        <dbReference type="EMBL" id="EYR64349.1"/>
    </source>
</evidence>
<sequence>MRLRLTPRNESFFDLLAVTADQLVSGADALGRLVTAPAVERPALAATLREIEHAADESTHAIMRRLDTTFVTPFDRDDIYGLAAGLDDCMDHMEEAGDLIVLYRVDRLPELVTSQVDILQRSALLAAEAMPRLRTLKGLAEYWVETNRLENEADRIYRRLIADLFHGGTDAVEIMKLKDVITALEDAADAFEKVANLVETISLKES</sequence>
<dbReference type="Proteomes" id="UP000019753">
    <property type="component" value="Unassembled WGS sequence"/>
</dbReference>
<dbReference type="InterPro" id="IPR052912">
    <property type="entry name" value="UPF0111_domain"/>
</dbReference>
<reference evidence="2 3" key="1">
    <citation type="submission" date="2014-01" db="EMBL/GenBank/DDBJ databases">
        <title>Actinotalea ferrariae CF5-4.</title>
        <authorList>
            <person name="Chen F."/>
            <person name="Li Y."/>
            <person name="Wang G."/>
        </authorList>
    </citation>
    <scope>NUCLEOTIDE SEQUENCE [LARGE SCALE GENOMIC DNA]</scope>
    <source>
        <strain evidence="2 3">CF5-4</strain>
    </source>
</reference>
<dbReference type="InterPro" id="IPR038078">
    <property type="entry name" value="PhoU-like_sf"/>
</dbReference>
<dbReference type="Pfam" id="PF01865">
    <property type="entry name" value="PhoU_div"/>
    <property type="match status" value="1"/>
</dbReference>
<dbReference type="Gene3D" id="1.20.58.220">
    <property type="entry name" value="Phosphate transport system protein phou homolog 2, domain 2"/>
    <property type="match status" value="1"/>
</dbReference>
<dbReference type="EMBL" id="AXCW01000036">
    <property type="protein sequence ID" value="EYR64349.1"/>
    <property type="molecule type" value="Genomic_DNA"/>
</dbReference>
<name>A0A021VT58_9CELL</name>
<dbReference type="RefSeq" id="WP_034223615.1">
    <property type="nucleotide sequence ID" value="NZ_AXCW01000036.1"/>
</dbReference>
<organism evidence="2 3">
    <name type="scientific">Actinotalea ferrariae CF5-4</name>
    <dbReference type="NCBI Taxonomy" id="948458"/>
    <lineage>
        <taxon>Bacteria</taxon>
        <taxon>Bacillati</taxon>
        <taxon>Actinomycetota</taxon>
        <taxon>Actinomycetes</taxon>
        <taxon>Micrococcales</taxon>
        <taxon>Cellulomonadaceae</taxon>
        <taxon>Actinotalea</taxon>
    </lineage>
</organism>
<dbReference type="AlphaFoldDB" id="A0A021VT58"/>
<comment type="similarity">
    <text evidence="1">Belongs to the UPF0111 family.</text>
</comment>